<dbReference type="Proteomes" id="UP001056780">
    <property type="component" value="Segment"/>
</dbReference>
<protein>
    <submittedName>
        <fullName evidence="1">Uncharacterized protein</fullName>
    </submittedName>
</protein>
<gene>
    <name evidence="1" type="primary">49</name>
    <name evidence="1" type="ORF">SEA_TARDUS_49</name>
</gene>
<accession>A0A9E7E571</accession>
<proteinExistence type="predicted"/>
<name>A0A9E7E571_9CAUD</name>
<evidence type="ECO:0000313" key="1">
    <source>
        <dbReference type="EMBL" id="URC17665.1"/>
    </source>
</evidence>
<keyword evidence="2" id="KW-1185">Reference proteome</keyword>
<reference evidence="1" key="1">
    <citation type="submission" date="2022-04" db="EMBL/GenBank/DDBJ databases">
        <authorList>
            <person name="Abdalla N.M."/>
            <person name="Alvarado-Fernandez V.M."/>
            <person name="Barnhill K."/>
            <person name="Biggs A."/>
            <person name="Bland J."/>
            <person name="Coleman C."/>
            <person name="Fakhre D."/>
            <person name="Finocchiaro A."/>
            <person name="Haymond A.J."/>
            <person name="Helton K.M."/>
            <person name="Horne M.E."/>
            <person name="Franco V."/>
            <person name="Iqbal M."/>
            <person name="Kanchibhatta A."/>
            <person name="Knight J."/>
            <person name="Merkher A."/>
            <person name="Nguyen K.P."/>
            <person name="Otero L."/>
            <person name="Patel J."/>
            <person name="Patel S."/>
            <person name="Rainey E."/>
            <person name="Rayala P."/>
            <person name="Ruiz-Houston K.M."/>
            <person name="Sciacchitano A.R."/>
            <person name="Satardekar A."/>
            <person name="Shaikh S.M."/>
            <person name="Stewart E."/>
            <person name="Terron-Osorio A.E."/>
            <person name="Turrell T.C."/>
            <person name="Weitz R.C."/>
            <person name="Pollenz R.S."/>
            <person name="Garlena R.A."/>
            <person name="Russell D.A."/>
            <person name="Jacobs-Sera D."/>
            <person name="Hatfull G.F."/>
        </authorList>
    </citation>
    <scope>NUCLEOTIDE SEQUENCE</scope>
</reference>
<dbReference type="EMBL" id="ON392159">
    <property type="protein sequence ID" value="URC17665.1"/>
    <property type="molecule type" value="Genomic_DNA"/>
</dbReference>
<evidence type="ECO:0000313" key="2">
    <source>
        <dbReference type="Proteomes" id="UP001056780"/>
    </source>
</evidence>
<sequence>MPACTSCGENIIFATTANGKQMPVDELPNMTKGNQRLVRLDDGLWGAESLGKVAAQQARDAGELLYLSHFATCPRGPAHRRRS</sequence>
<organism evidence="1 2">
    <name type="scientific">Gordonia phage Tardus</name>
    <dbReference type="NCBI Taxonomy" id="2939734"/>
    <lineage>
        <taxon>Viruses</taxon>
        <taxon>Duplodnaviria</taxon>
        <taxon>Heunggongvirae</taxon>
        <taxon>Uroviricota</taxon>
        <taxon>Caudoviricetes</taxon>
        <taxon>Stackebrandtviridae</taxon>
        <taxon>Schenleyvirinae</taxon>
        <taxon>Zitchvirus</taxon>
        <taxon>Zitchvirus tardus</taxon>
    </lineage>
</organism>